<keyword evidence="4" id="KW-1015">Disulfide bond</keyword>
<dbReference type="EMBL" id="KV749389">
    <property type="protein sequence ID" value="OCL09625.1"/>
    <property type="molecule type" value="Genomic_DNA"/>
</dbReference>
<evidence type="ECO:0000256" key="2">
    <source>
        <dbReference type="ARBA" id="ARBA00004319"/>
    </source>
</evidence>
<dbReference type="PRINTS" id="PR00421">
    <property type="entry name" value="THIOREDOXIN"/>
</dbReference>
<dbReference type="PROSITE" id="PS00194">
    <property type="entry name" value="THIOREDOXIN_1"/>
    <property type="match status" value="1"/>
</dbReference>
<keyword evidence="8" id="KW-0732">Signal</keyword>
<evidence type="ECO:0000256" key="6">
    <source>
        <dbReference type="ARBA" id="ARBA00023284"/>
    </source>
</evidence>
<dbReference type="PROSITE" id="PS51352">
    <property type="entry name" value="THIOREDOXIN_2"/>
    <property type="match status" value="1"/>
</dbReference>
<comment type="catalytic activity">
    <reaction evidence="1">
        <text>Catalyzes the rearrangement of -S-S- bonds in proteins.</text>
        <dbReference type="EC" id="5.3.4.1"/>
    </reaction>
</comment>
<dbReference type="AlphaFoldDB" id="A0A8E2F2Y7"/>
<dbReference type="Pfam" id="PF00085">
    <property type="entry name" value="Thioredoxin"/>
    <property type="match status" value="1"/>
</dbReference>
<evidence type="ECO:0000313" key="11">
    <source>
        <dbReference type="Proteomes" id="UP000250140"/>
    </source>
</evidence>
<evidence type="ECO:0000256" key="1">
    <source>
        <dbReference type="ARBA" id="ARBA00001182"/>
    </source>
</evidence>
<evidence type="ECO:0000256" key="8">
    <source>
        <dbReference type="SAM" id="SignalP"/>
    </source>
</evidence>
<sequence length="515" mass="55422">MVHSAALVAAAASLLLATPVTAEGLYSKNSPVLQITGMEYDRLIAKSNYTSIVEFYAPWCGHCKNLKPAYESAAKSLAGLAKVAAVNCDEEFNKPFCGTMGVQGFPTLKIVRPGKKPGKPTVEDYQGQRAAKAIVDAVKEKIPNHVKRVTDKGLEEWLKEGNDTAKAVLFSDKGSTSATLRALAIDFAGNINIAQIRNKEKAAMELLGVDSVPKFILLPGGDKEAIVYDGEMKKELMSEFLSQIAPPNPDCPPEKEKSKKKTSSKKDAKKDAKKSSKDSSAFSKASASHESADSASAKASATSITLEDPAKPTESPDPNIVTDDTPPPVVIPEPELPATIPIVETAEAIQRDCLSPKSKTCILALLPPTTDDALPEAAVSALTSLGAIHKKHDDRKSHLFPFYGVPASNPLAAALRSTLSLKDGAELELIATNAKRAWWKQYQGAGYGKVAVEDWVDAIRMGDGKKEKLPDSLIIEVAEEEVKPKVEQQEPLQVVVEEIPDDFEFPATHHEHGEL</sequence>
<evidence type="ECO:0000313" key="10">
    <source>
        <dbReference type="EMBL" id="OCL09625.1"/>
    </source>
</evidence>
<feature type="region of interest" description="Disordered" evidence="7">
    <location>
        <begin position="243"/>
        <end position="333"/>
    </location>
</feature>
<feature type="chain" id="PRO_5034178461" description="protein disulfide-isomerase" evidence="8">
    <location>
        <begin position="23"/>
        <end position="515"/>
    </location>
</feature>
<dbReference type="GO" id="GO:0003756">
    <property type="term" value="F:protein disulfide isomerase activity"/>
    <property type="evidence" value="ECO:0007669"/>
    <property type="project" value="UniProtKB-EC"/>
</dbReference>
<organism evidence="10 11">
    <name type="scientific">Glonium stellatum</name>
    <dbReference type="NCBI Taxonomy" id="574774"/>
    <lineage>
        <taxon>Eukaryota</taxon>
        <taxon>Fungi</taxon>
        <taxon>Dikarya</taxon>
        <taxon>Ascomycota</taxon>
        <taxon>Pezizomycotina</taxon>
        <taxon>Dothideomycetes</taxon>
        <taxon>Pleosporomycetidae</taxon>
        <taxon>Gloniales</taxon>
        <taxon>Gloniaceae</taxon>
        <taxon>Glonium</taxon>
    </lineage>
</organism>
<feature type="compositionally biased region" description="Low complexity" evidence="7">
    <location>
        <begin position="278"/>
        <end position="303"/>
    </location>
</feature>
<dbReference type="InterPro" id="IPR036249">
    <property type="entry name" value="Thioredoxin-like_sf"/>
</dbReference>
<dbReference type="GO" id="GO:0005788">
    <property type="term" value="C:endoplasmic reticulum lumen"/>
    <property type="evidence" value="ECO:0007669"/>
    <property type="project" value="UniProtKB-SubCell"/>
</dbReference>
<dbReference type="SUPFAM" id="SSF52833">
    <property type="entry name" value="Thioredoxin-like"/>
    <property type="match status" value="2"/>
</dbReference>
<evidence type="ECO:0000256" key="4">
    <source>
        <dbReference type="ARBA" id="ARBA00023157"/>
    </source>
</evidence>
<dbReference type="EC" id="5.3.4.1" evidence="3"/>
<proteinExistence type="predicted"/>
<dbReference type="GO" id="GO:0034976">
    <property type="term" value="P:response to endoplasmic reticulum stress"/>
    <property type="evidence" value="ECO:0007669"/>
    <property type="project" value="TreeGrafter"/>
</dbReference>
<name>A0A8E2F2Y7_9PEZI</name>
<dbReference type="GO" id="GO:0015035">
    <property type="term" value="F:protein-disulfide reductase activity"/>
    <property type="evidence" value="ECO:0007669"/>
    <property type="project" value="TreeGrafter"/>
</dbReference>
<evidence type="ECO:0000259" key="9">
    <source>
        <dbReference type="PROSITE" id="PS51352"/>
    </source>
</evidence>
<dbReference type="Pfam" id="PF24541">
    <property type="entry name" value="Thioredox_PDIA6_C"/>
    <property type="match status" value="1"/>
</dbReference>
<dbReference type="PANTHER" id="PTHR45815">
    <property type="entry name" value="PROTEIN DISULFIDE-ISOMERASE A6"/>
    <property type="match status" value="1"/>
</dbReference>
<evidence type="ECO:0000256" key="7">
    <source>
        <dbReference type="SAM" id="MobiDB-lite"/>
    </source>
</evidence>
<dbReference type="InterPro" id="IPR057305">
    <property type="entry name" value="Thioredox_PDIA6_C"/>
</dbReference>
<dbReference type="InterPro" id="IPR017937">
    <property type="entry name" value="Thioredoxin_CS"/>
</dbReference>
<keyword evidence="11" id="KW-1185">Reference proteome</keyword>
<dbReference type="CDD" id="cd03002">
    <property type="entry name" value="PDI_a_MPD1_like"/>
    <property type="match status" value="1"/>
</dbReference>
<gene>
    <name evidence="10" type="ORF">AOQ84DRAFT_220584</name>
</gene>
<dbReference type="Gene3D" id="3.40.30.10">
    <property type="entry name" value="Glutaredoxin"/>
    <property type="match status" value="2"/>
</dbReference>
<evidence type="ECO:0000256" key="3">
    <source>
        <dbReference type="ARBA" id="ARBA00012723"/>
    </source>
</evidence>
<accession>A0A8E2F2Y7</accession>
<feature type="signal peptide" evidence="8">
    <location>
        <begin position="1"/>
        <end position="22"/>
    </location>
</feature>
<comment type="subcellular location">
    <subcellularLocation>
        <location evidence="2">Endoplasmic reticulum lumen</location>
    </subcellularLocation>
</comment>
<dbReference type="OrthoDB" id="10264505at2759"/>
<reference evidence="10 11" key="1">
    <citation type="journal article" date="2016" name="Nat. Commun.">
        <title>Ectomycorrhizal ecology is imprinted in the genome of the dominant symbiotic fungus Cenococcum geophilum.</title>
        <authorList>
            <consortium name="DOE Joint Genome Institute"/>
            <person name="Peter M."/>
            <person name="Kohler A."/>
            <person name="Ohm R.A."/>
            <person name="Kuo A."/>
            <person name="Krutzmann J."/>
            <person name="Morin E."/>
            <person name="Arend M."/>
            <person name="Barry K.W."/>
            <person name="Binder M."/>
            <person name="Choi C."/>
            <person name="Clum A."/>
            <person name="Copeland A."/>
            <person name="Grisel N."/>
            <person name="Haridas S."/>
            <person name="Kipfer T."/>
            <person name="LaButti K."/>
            <person name="Lindquist E."/>
            <person name="Lipzen A."/>
            <person name="Maire R."/>
            <person name="Meier B."/>
            <person name="Mihaltcheva S."/>
            <person name="Molinier V."/>
            <person name="Murat C."/>
            <person name="Poggeler S."/>
            <person name="Quandt C.A."/>
            <person name="Sperisen C."/>
            <person name="Tritt A."/>
            <person name="Tisserant E."/>
            <person name="Crous P.W."/>
            <person name="Henrissat B."/>
            <person name="Nehls U."/>
            <person name="Egli S."/>
            <person name="Spatafora J.W."/>
            <person name="Grigoriev I.V."/>
            <person name="Martin F.M."/>
        </authorList>
    </citation>
    <scope>NUCLEOTIDE SEQUENCE [LARGE SCALE GENOMIC DNA]</scope>
    <source>
        <strain evidence="10 11">CBS 207.34</strain>
    </source>
</reference>
<keyword evidence="5" id="KW-0413">Isomerase</keyword>
<keyword evidence="6" id="KW-0676">Redox-active center</keyword>
<feature type="domain" description="Thioredoxin" evidence="9">
    <location>
        <begin position="14"/>
        <end position="143"/>
    </location>
</feature>
<feature type="compositionally biased region" description="Basic and acidic residues" evidence="7">
    <location>
        <begin position="264"/>
        <end position="277"/>
    </location>
</feature>
<dbReference type="InterPro" id="IPR013766">
    <property type="entry name" value="Thioredoxin_domain"/>
</dbReference>
<evidence type="ECO:0000256" key="5">
    <source>
        <dbReference type="ARBA" id="ARBA00023235"/>
    </source>
</evidence>
<dbReference type="Proteomes" id="UP000250140">
    <property type="component" value="Unassembled WGS sequence"/>
</dbReference>
<dbReference type="PANTHER" id="PTHR45815:SF3">
    <property type="entry name" value="PROTEIN DISULFIDE-ISOMERASE A6"/>
    <property type="match status" value="1"/>
</dbReference>
<protein>
    <recommendedName>
        <fullName evidence="3">protein disulfide-isomerase</fullName>
        <ecNumber evidence="3">5.3.4.1</ecNumber>
    </recommendedName>
</protein>